<feature type="signal peptide" evidence="11">
    <location>
        <begin position="1"/>
        <end position="18"/>
    </location>
</feature>
<keyword evidence="8 11" id="KW-0063">Aspartyl esterase</keyword>
<organism evidence="13 14">
    <name type="scientific">Myriangium duriaei CBS 260.36</name>
    <dbReference type="NCBI Taxonomy" id="1168546"/>
    <lineage>
        <taxon>Eukaryota</taxon>
        <taxon>Fungi</taxon>
        <taxon>Dikarya</taxon>
        <taxon>Ascomycota</taxon>
        <taxon>Pezizomycotina</taxon>
        <taxon>Dothideomycetes</taxon>
        <taxon>Dothideomycetidae</taxon>
        <taxon>Myriangiales</taxon>
        <taxon>Myriangiaceae</taxon>
        <taxon>Myriangium</taxon>
    </lineage>
</organism>
<comment type="subcellular location">
    <subcellularLocation>
        <location evidence="1 11">Secreted</location>
    </subcellularLocation>
</comment>
<dbReference type="PROSITE" id="PS00503">
    <property type="entry name" value="PECTINESTERASE_2"/>
    <property type="match status" value="1"/>
</dbReference>
<feature type="chain" id="PRO_5040532251" description="Pectinesterase" evidence="11">
    <location>
        <begin position="19"/>
        <end position="331"/>
    </location>
</feature>
<dbReference type="InterPro" id="IPR000070">
    <property type="entry name" value="Pectinesterase_cat"/>
</dbReference>
<comment type="similarity">
    <text evidence="3">Belongs to the pectinesterase family.</text>
</comment>
<dbReference type="GO" id="GO:0030599">
    <property type="term" value="F:pectinesterase activity"/>
    <property type="evidence" value="ECO:0007669"/>
    <property type="project" value="UniProtKB-UniRule"/>
</dbReference>
<protein>
    <recommendedName>
        <fullName evidence="4 11">Pectinesterase</fullName>
        <ecNumber evidence="4 11">3.1.1.11</ecNumber>
    </recommendedName>
</protein>
<dbReference type="EC" id="3.1.1.11" evidence="4 11"/>
<evidence type="ECO:0000256" key="9">
    <source>
        <dbReference type="ARBA" id="ARBA00047928"/>
    </source>
</evidence>
<dbReference type="InterPro" id="IPR012334">
    <property type="entry name" value="Pectin_lyas_fold"/>
</dbReference>
<evidence type="ECO:0000256" key="4">
    <source>
        <dbReference type="ARBA" id="ARBA00013229"/>
    </source>
</evidence>
<dbReference type="AlphaFoldDB" id="A0A9P4MR13"/>
<comment type="pathway">
    <text evidence="2 11">Glycan metabolism; pectin degradation; 2-dehydro-3-deoxy-D-gluconate from pectin: step 1/5.</text>
</comment>
<evidence type="ECO:0000313" key="14">
    <source>
        <dbReference type="Proteomes" id="UP000799439"/>
    </source>
</evidence>
<comment type="catalytic activity">
    <reaction evidence="9 11">
        <text>[(1-&gt;4)-alpha-D-galacturonosyl methyl ester](n) + n H2O = [(1-&gt;4)-alpha-D-galacturonosyl](n) + n methanol + n H(+)</text>
        <dbReference type="Rhea" id="RHEA:22380"/>
        <dbReference type="Rhea" id="RHEA-COMP:14570"/>
        <dbReference type="Rhea" id="RHEA-COMP:14573"/>
        <dbReference type="ChEBI" id="CHEBI:15377"/>
        <dbReference type="ChEBI" id="CHEBI:15378"/>
        <dbReference type="ChEBI" id="CHEBI:17790"/>
        <dbReference type="ChEBI" id="CHEBI:140522"/>
        <dbReference type="ChEBI" id="CHEBI:140523"/>
        <dbReference type="EC" id="3.1.1.11"/>
    </reaction>
</comment>
<evidence type="ECO:0000256" key="5">
    <source>
        <dbReference type="ARBA" id="ARBA00022525"/>
    </source>
</evidence>
<evidence type="ECO:0000256" key="7">
    <source>
        <dbReference type="ARBA" id="ARBA00022801"/>
    </source>
</evidence>
<name>A0A9P4MR13_9PEZI</name>
<dbReference type="EMBL" id="ML996082">
    <property type="protein sequence ID" value="KAF2156131.1"/>
    <property type="molecule type" value="Genomic_DNA"/>
</dbReference>
<feature type="domain" description="Pectinesterase catalytic" evidence="12">
    <location>
        <begin position="32"/>
        <end position="297"/>
    </location>
</feature>
<keyword evidence="7 11" id="KW-0378">Hydrolase</keyword>
<comment type="caution">
    <text evidence="13">The sequence shown here is derived from an EMBL/GenBank/DDBJ whole genome shotgun (WGS) entry which is preliminary data.</text>
</comment>
<sequence length="331" mass="34911">MLFQSWLFILINACLALAAGRTSAPAGALVVGGSGKYKTVSAAVAALSKTSTSAQSIFINPGTYSEQVYIPALKSALTIYGSTTDTSTYTANTVTITHNQGLSSAANDDATAALRVWTTNFKLYNVNVVNTRGKGEQALALSASAGNQGYYGCQFRGYQDTILSETGNQVFARNYIEGAIDFIFGQHATAWFTKNDIRVLATSYGTITASGRSSSSDSSWYVLDQCTIAAASGQSVPNGAYYLGRPWSQYARVTVQKSTMTSVINAAGWHNWSDSSPNTADVTLEEYGNSGAGASGTRASFSKKISSPISVNQILGGSYASAAYVDTSYFS</sequence>
<keyword evidence="6 11" id="KW-0732">Signal</keyword>
<accession>A0A9P4MR13</accession>
<gene>
    <name evidence="13" type="ORF">K461DRAFT_284737</name>
</gene>
<evidence type="ECO:0000256" key="10">
    <source>
        <dbReference type="PROSITE-ProRule" id="PRU10040"/>
    </source>
</evidence>
<evidence type="ECO:0000256" key="6">
    <source>
        <dbReference type="ARBA" id="ARBA00022729"/>
    </source>
</evidence>
<dbReference type="SUPFAM" id="SSF51126">
    <property type="entry name" value="Pectin lyase-like"/>
    <property type="match status" value="1"/>
</dbReference>
<evidence type="ECO:0000313" key="13">
    <source>
        <dbReference type="EMBL" id="KAF2156131.1"/>
    </source>
</evidence>
<evidence type="ECO:0000256" key="3">
    <source>
        <dbReference type="ARBA" id="ARBA00008891"/>
    </source>
</evidence>
<dbReference type="GO" id="GO:0045490">
    <property type="term" value="P:pectin catabolic process"/>
    <property type="evidence" value="ECO:0007669"/>
    <property type="project" value="UniProtKB-UniRule"/>
</dbReference>
<dbReference type="InterPro" id="IPR011050">
    <property type="entry name" value="Pectin_lyase_fold/virulence"/>
</dbReference>
<keyword evidence="11" id="KW-0961">Cell wall biogenesis/degradation</keyword>
<dbReference type="GO" id="GO:0005576">
    <property type="term" value="C:extracellular region"/>
    <property type="evidence" value="ECO:0007669"/>
    <property type="project" value="UniProtKB-SubCell"/>
</dbReference>
<dbReference type="Gene3D" id="2.160.20.10">
    <property type="entry name" value="Single-stranded right-handed beta-helix, Pectin lyase-like"/>
    <property type="match status" value="1"/>
</dbReference>
<feature type="active site" evidence="10">
    <location>
        <position position="181"/>
    </location>
</feature>
<dbReference type="FunFam" id="2.160.20.10:FF:000014">
    <property type="entry name" value="Pectinesterase"/>
    <property type="match status" value="1"/>
</dbReference>
<proteinExistence type="inferred from homology"/>
<keyword evidence="14" id="KW-1185">Reference proteome</keyword>
<evidence type="ECO:0000256" key="1">
    <source>
        <dbReference type="ARBA" id="ARBA00004613"/>
    </source>
</evidence>
<evidence type="ECO:0000259" key="12">
    <source>
        <dbReference type="Pfam" id="PF01095"/>
    </source>
</evidence>
<keyword evidence="5 11" id="KW-0964">Secreted</keyword>
<dbReference type="GO" id="GO:0042545">
    <property type="term" value="P:cell wall modification"/>
    <property type="evidence" value="ECO:0007669"/>
    <property type="project" value="UniProtKB-UniRule"/>
</dbReference>
<comment type="function">
    <text evidence="11">Involved in maceration and soft-rotting of plant tissue.</text>
</comment>
<dbReference type="Pfam" id="PF01095">
    <property type="entry name" value="Pectinesterase"/>
    <property type="match status" value="1"/>
</dbReference>
<evidence type="ECO:0000256" key="11">
    <source>
        <dbReference type="RuleBase" id="RU000589"/>
    </source>
</evidence>
<evidence type="ECO:0000256" key="2">
    <source>
        <dbReference type="ARBA" id="ARBA00005184"/>
    </source>
</evidence>
<dbReference type="PANTHER" id="PTHR31321">
    <property type="entry name" value="ACYL-COA THIOESTER HYDROLASE YBHC-RELATED"/>
    <property type="match status" value="1"/>
</dbReference>
<dbReference type="Proteomes" id="UP000799439">
    <property type="component" value="Unassembled WGS sequence"/>
</dbReference>
<dbReference type="InterPro" id="IPR033131">
    <property type="entry name" value="Pectinesterase_Asp_AS"/>
</dbReference>
<dbReference type="PANTHER" id="PTHR31321:SF127">
    <property type="entry name" value="PECTINESTERASE"/>
    <property type="match status" value="1"/>
</dbReference>
<evidence type="ECO:0000256" key="8">
    <source>
        <dbReference type="ARBA" id="ARBA00023085"/>
    </source>
</evidence>
<dbReference type="OrthoDB" id="2019149at2759"/>
<reference evidence="13" key="1">
    <citation type="journal article" date="2020" name="Stud. Mycol.">
        <title>101 Dothideomycetes genomes: a test case for predicting lifestyles and emergence of pathogens.</title>
        <authorList>
            <person name="Haridas S."/>
            <person name="Albert R."/>
            <person name="Binder M."/>
            <person name="Bloem J."/>
            <person name="Labutti K."/>
            <person name="Salamov A."/>
            <person name="Andreopoulos B."/>
            <person name="Baker S."/>
            <person name="Barry K."/>
            <person name="Bills G."/>
            <person name="Bluhm B."/>
            <person name="Cannon C."/>
            <person name="Castanera R."/>
            <person name="Culley D."/>
            <person name="Daum C."/>
            <person name="Ezra D."/>
            <person name="Gonzalez J."/>
            <person name="Henrissat B."/>
            <person name="Kuo A."/>
            <person name="Liang C."/>
            <person name="Lipzen A."/>
            <person name="Lutzoni F."/>
            <person name="Magnuson J."/>
            <person name="Mondo S."/>
            <person name="Nolan M."/>
            <person name="Ohm R."/>
            <person name="Pangilinan J."/>
            <person name="Park H.-J."/>
            <person name="Ramirez L."/>
            <person name="Alfaro M."/>
            <person name="Sun H."/>
            <person name="Tritt A."/>
            <person name="Yoshinaga Y."/>
            <person name="Zwiers L.-H."/>
            <person name="Turgeon B."/>
            <person name="Goodwin S."/>
            <person name="Spatafora J."/>
            <person name="Crous P."/>
            <person name="Grigoriev I."/>
        </authorList>
    </citation>
    <scope>NUCLEOTIDE SEQUENCE</scope>
    <source>
        <strain evidence="13">CBS 260.36</strain>
    </source>
</reference>